<reference evidence="1" key="2">
    <citation type="submission" date="2021-04" db="EMBL/GenBank/DDBJ databases">
        <authorList>
            <person name="Gilroy R."/>
        </authorList>
    </citation>
    <scope>NUCLEOTIDE SEQUENCE</scope>
    <source>
        <strain evidence="1">ChiW4-1371</strain>
    </source>
</reference>
<comment type="caution">
    <text evidence="1">The sequence shown here is derived from an EMBL/GenBank/DDBJ whole genome shotgun (WGS) entry which is preliminary data.</text>
</comment>
<evidence type="ECO:0000313" key="1">
    <source>
        <dbReference type="EMBL" id="HIZ90250.1"/>
    </source>
</evidence>
<accession>A0A9D2GWX7</accession>
<evidence type="ECO:0000313" key="2">
    <source>
        <dbReference type="Proteomes" id="UP000824176"/>
    </source>
</evidence>
<name>A0A9D2GWX7_9BACT</name>
<reference evidence="1" key="1">
    <citation type="journal article" date="2021" name="PeerJ">
        <title>Extensive microbial diversity within the chicken gut microbiome revealed by metagenomics and culture.</title>
        <authorList>
            <person name="Gilroy R."/>
            <person name="Ravi A."/>
            <person name="Getino M."/>
            <person name="Pursley I."/>
            <person name="Horton D.L."/>
            <person name="Alikhan N.F."/>
            <person name="Baker D."/>
            <person name="Gharbi K."/>
            <person name="Hall N."/>
            <person name="Watson M."/>
            <person name="Adriaenssens E.M."/>
            <person name="Foster-Nyarko E."/>
            <person name="Jarju S."/>
            <person name="Secka A."/>
            <person name="Antonio M."/>
            <person name="Oren A."/>
            <person name="Chaudhuri R.R."/>
            <person name="La Ragione R."/>
            <person name="Hildebrand F."/>
            <person name="Pallen M.J."/>
        </authorList>
    </citation>
    <scope>NUCLEOTIDE SEQUENCE</scope>
    <source>
        <strain evidence="1">ChiW4-1371</strain>
    </source>
</reference>
<sequence>MLLKNKSNLKNILKNSSSNIICRNIYADNIHKDIAAVIIRDEEVCNMEYPKLFAGNINNLSNIDADGIIINVSEYSKGQIININDKYSHLDIIYKVSNVYDIAKIRSLKPEILIIGSDNIHNNSINPYILKMLIDWDSLCLLNCGNMSISMQHIYEYGFSGIYSESNINIINYNVDENIKPADYLSKLYMKKSSIRPLLKVKNIENQEELEICIKKDIDMIGFSFDKHNKSNIINMLKSIQAKNVVKVLEVHDESLIQDVLNIINSGLADCIENNSSEEYIENSFKRHSIINNKNTFIEPLIIENISVLENNVEIHNPLWITYQEDIDIMSIIKIYGVELIEFDIKKYNTEEKISEIIKKIKYKQ</sequence>
<organism evidence="1 2">
    <name type="scientific">Candidatus Mucispirillum faecigallinarum</name>
    <dbReference type="NCBI Taxonomy" id="2838699"/>
    <lineage>
        <taxon>Bacteria</taxon>
        <taxon>Pseudomonadati</taxon>
        <taxon>Deferribacterota</taxon>
        <taxon>Deferribacteres</taxon>
        <taxon>Deferribacterales</taxon>
        <taxon>Mucispirillaceae</taxon>
        <taxon>Mucispirillum</taxon>
    </lineage>
</organism>
<protein>
    <submittedName>
        <fullName evidence="1">Uncharacterized protein</fullName>
    </submittedName>
</protein>
<proteinExistence type="predicted"/>
<dbReference type="AlphaFoldDB" id="A0A9D2GWX7"/>
<dbReference type="Proteomes" id="UP000824176">
    <property type="component" value="Unassembled WGS sequence"/>
</dbReference>
<gene>
    <name evidence="1" type="ORF">H9804_09920</name>
</gene>
<dbReference type="EMBL" id="DXAQ01000147">
    <property type="protein sequence ID" value="HIZ90250.1"/>
    <property type="molecule type" value="Genomic_DNA"/>
</dbReference>